<organism evidence="2 3">
    <name type="scientific">Clarias magur</name>
    <name type="common">Asian catfish</name>
    <name type="synonym">Macropteronotus magur</name>
    <dbReference type="NCBI Taxonomy" id="1594786"/>
    <lineage>
        <taxon>Eukaryota</taxon>
        <taxon>Metazoa</taxon>
        <taxon>Chordata</taxon>
        <taxon>Craniata</taxon>
        <taxon>Vertebrata</taxon>
        <taxon>Euteleostomi</taxon>
        <taxon>Actinopterygii</taxon>
        <taxon>Neopterygii</taxon>
        <taxon>Teleostei</taxon>
        <taxon>Ostariophysi</taxon>
        <taxon>Siluriformes</taxon>
        <taxon>Clariidae</taxon>
        <taxon>Clarias</taxon>
    </lineage>
</organism>
<accession>A0A8J4XGF3</accession>
<evidence type="ECO:0000256" key="1">
    <source>
        <dbReference type="SAM" id="MobiDB-lite"/>
    </source>
</evidence>
<reference evidence="2" key="1">
    <citation type="submission" date="2020-07" db="EMBL/GenBank/DDBJ databases">
        <title>Clarias magur genome sequencing, assembly and annotation.</title>
        <authorList>
            <person name="Kushwaha B."/>
            <person name="Kumar R."/>
            <person name="Das P."/>
            <person name="Joshi C.G."/>
            <person name="Kumar D."/>
            <person name="Nagpure N.S."/>
            <person name="Pandey M."/>
            <person name="Agarwal S."/>
            <person name="Srivastava S."/>
            <person name="Singh M."/>
            <person name="Sahoo L."/>
            <person name="Jayasankar P."/>
            <person name="Meher P.K."/>
            <person name="Koringa P.G."/>
            <person name="Iquebal M.A."/>
            <person name="Das S.P."/>
            <person name="Bit A."/>
            <person name="Patnaik S."/>
            <person name="Patel N."/>
            <person name="Shah T.M."/>
            <person name="Hinsu A."/>
            <person name="Jena J.K."/>
        </authorList>
    </citation>
    <scope>NUCLEOTIDE SEQUENCE</scope>
    <source>
        <strain evidence="2">CIFAMagur01</strain>
        <tissue evidence="2">Testis</tissue>
    </source>
</reference>
<dbReference type="EMBL" id="QNUK01000012">
    <property type="protein sequence ID" value="KAF5908685.1"/>
    <property type="molecule type" value="Genomic_DNA"/>
</dbReference>
<name>A0A8J4XGF3_CLAMG</name>
<feature type="region of interest" description="Disordered" evidence="1">
    <location>
        <begin position="39"/>
        <end position="67"/>
    </location>
</feature>
<feature type="region of interest" description="Disordered" evidence="1">
    <location>
        <begin position="1"/>
        <end position="25"/>
    </location>
</feature>
<sequence>SQWEECQPMTSPRAERGSAGNAKQESVVIRNFGKAFTSKAARKQMRGYSSRLSDGLRGLGRDNGTSA</sequence>
<dbReference type="Proteomes" id="UP000727407">
    <property type="component" value="Unassembled WGS sequence"/>
</dbReference>
<keyword evidence="3" id="KW-1185">Reference proteome</keyword>
<comment type="caution">
    <text evidence="2">The sequence shown here is derived from an EMBL/GenBank/DDBJ whole genome shotgun (WGS) entry which is preliminary data.</text>
</comment>
<gene>
    <name evidence="2" type="ORF">DAT39_001714</name>
</gene>
<dbReference type="AlphaFoldDB" id="A0A8J4XGF3"/>
<protein>
    <submittedName>
        <fullName evidence="2">Uncharacterized protein</fullName>
    </submittedName>
</protein>
<feature type="compositionally biased region" description="Polar residues" evidence="1">
    <location>
        <begin position="1"/>
        <end position="10"/>
    </location>
</feature>
<feature type="non-terminal residue" evidence="2">
    <location>
        <position position="1"/>
    </location>
</feature>
<proteinExistence type="predicted"/>
<evidence type="ECO:0000313" key="3">
    <source>
        <dbReference type="Proteomes" id="UP000727407"/>
    </source>
</evidence>
<evidence type="ECO:0000313" key="2">
    <source>
        <dbReference type="EMBL" id="KAF5908685.1"/>
    </source>
</evidence>